<organism evidence="1 2">
    <name type="scientific">Mycobacterium tuberculosis CAS/NITR204</name>
    <dbReference type="NCBI Taxonomy" id="1310114"/>
    <lineage>
        <taxon>Bacteria</taxon>
        <taxon>Bacillati</taxon>
        <taxon>Actinomycetota</taxon>
        <taxon>Actinomycetes</taxon>
        <taxon>Mycobacteriales</taxon>
        <taxon>Mycobacteriaceae</taxon>
        <taxon>Mycobacterium</taxon>
        <taxon>Mycobacterium tuberculosis complex</taxon>
    </lineage>
</organism>
<evidence type="ECO:0000313" key="2">
    <source>
        <dbReference type="Proteomes" id="UP000013548"/>
    </source>
</evidence>
<dbReference type="Proteomes" id="UP000013548">
    <property type="component" value="Chromosome"/>
</dbReference>
<dbReference type="EMBL" id="CP005386">
    <property type="protein sequence ID" value="AGL25466.1"/>
    <property type="molecule type" value="Genomic_DNA"/>
</dbReference>
<sequence length="40" mass="4205">MPLAAIAVAAIVVRFRRGADVWHVAGDPPPDHITGDEEGP</sequence>
<dbReference type="AlphaFoldDB" id="R4MC31"/>
<gene>
    <name evidence="1" type="ORF">J113_00045</name>
</gene>
<evidence type="ECO:0000313" key="1">
    <source>
        <dbReference type="EMBL" id="AGL25466.1"/>
    </source>
</evidence>
<reference evidence="1 2" key="1">
    <citation type="journal article" date="2013" name="Genome Announc.">
        <title>Whole-Genome Sequences of Four Clinical Isolates of Mycobacterium tuberculosis from Tamil Nadu, South India.</title>
        <authorList>
            <person name="Narayanan S."/>
            <person name="Deshpande U."/>
        </authorList>
    </citation>
    <scope>NUCLEOTIDE SEQUENCE [LARGE SCALE GENOMIC DNA]</scope>
    <source>
        <strain evidence="1 2">CAS/NITR204</strain>
    </source>
</reference>
<accession>R4MC31</accession>
<proteinExistence type="predicted"/>
<protein>
    <submittedName>
        <fullName evidence="1">Uncharacterized protein</fullName>
    </submittedName>
</protein>
<dbReference type="PATRIC" id="fig|1310114.3.peg.10"/>
<dbReference type="KEGG" id="mtuc:J113_00045"/>
<dbReference type="HOGENOM" id="CLU_3218837_0_0_11"/>
<name>R4MC31_MYCTX</name>
<dbReference type="BioCyc" id="MTUB1310114:G13A2-10-MONOMER"/>